<dbReference type="GO" id="GO:0005634">
    <property type="term" value="C:nucleus"/>
    <property type="evidence" value="ECO:0007669"/>
    <property type="project" value="TreeGrafter"/>
</dbReference>
<evidence type="ECO:0000256" key="2">
    <source>
        <dbReference type="ARBA" id="ARBA00022614"/>
    </source>
</evidence>
<dbReference type="GO" id="GO:0031267">
    <property type="term" value="F:small GTPase binding"/>
    <property type="evidence" value="ECO:0007669"/>
    <property type="project" value="TreeGrafter"/>
</dbReference>
<dbReference type="CDD" id="cd18186">
    <property type="entry name" value="BTB_POZ_ZBTB_KLHL-like"/>
    <property type="match status" value="1"/>
</dbReference>
<dbReference type="SUPFAM" id="SSF52047">
    <property type="entry name" value="RNI-like"/>
    <property type="match status" value="1"/>
</dbReference>
<dbReference type="InterPro" id="IPR032675">
    <property type="entry name" value="LRR_dom_sf"/>
</dbReference>
<dbReference type="PROSITE" id="PS50097">
    <property type="entry name" value="BTB"/>
    <property type="match status" value="1"/>
</dbReference>
<dbReference type="GO" id="GO:0048471">
    <property type="term" value="C:perinuclear region of cytoplasm"/>
    <property type="evidence" value="ECO:0007669"/>
    <property type="project" value="TreeGrafter"/>
</dbReference>
<dbReference type="PROSITE" id="PS51450">
    <property type="entry name" value="LRR"/>
    <property type="match status" value="1"/>
</dbReference>
<dbReference type="InterPro" id="IPR000210">
    <property type="entry name" value="BTB/POZ_dom"/>
</dbReference>
<evidence type="ECO:0000259" key="4">
    <source>
        <dbReference type="PROSITE" id="PS50097"/>
    </source>
</evidence>
<dbReference type="SMART" id="SM00225">
    <property type="entry name" value="BTB"/>
    <property type="match status" value="1"/>
</dbReference>
<dbReference type="GO" id="GO:0005096">
    <property type="term" value="F:GTPase activator activity"/>
    <property type="evidence" value="ECO:0007669"/>
    <property type="project" value="UniProtKB-KW"/>
</dbReference>
<evidence type="ECO:0000313" key="6">
    <source>
        <dbReference type="Proteomes" id="UP001149090"/>
    </source>
</evidence>
<dbReference type="SMART" id="SM00368">
    <property type="entry name" value="LRR_RI"/>
    <property type="match status" value="7"/>
</dbReference>
<dbReference type="Proteomes" id="UP001149090">
    <property type="component" value="Unassembled WGS sequence"/>
</dbReference>
<dbReference type="OMA" id="HEYRNSS"/>
<keyword evidence="3" id="KW-0677">Repeat</keyword>
<evidence type="ECO:0000256" key="3">
    <source>
        <dbReference type="ARBA" id="ARBA00022737"/>
    </source>
</evidence>
<dbReference type="SUPFAM" id="SSF54695">
    <property type="entry name" value="POZ domain"/>
    <property type="match status" value="1"/>
</dbReference>
<keyword evidence="2" id="KW-0433">Leucine-rich repeat</keyword>
<dbReference type="PANTHER" id="PTHR24113">
    <property type="entry name" value="RAN GTPASE-ACTIVATING PROTEIN 1"/>
    <property type="match status" value="1"/>
</dbReference>
<sequence length="554" mass="64211">MDPIIQKLQSNDSNFIKSIFILSQVNQEKINLISLSLKNNQVLKDLTIQEISVKYFHFISKAVEKNKSIKKLNISHNNFGEKGANDIKKIIENNKEIIELNIGFNSFETKSIEIICEGLKQNSTLKKIDFSYNSIDDEGIKCISETLKINQNLTSINLKGNSMKEMGLKYLSECLCLNSTLTELDISYNKTEGNFLADFLDSLSQNSVLQRLNIGSNQIHPKEGKIIGEKLINIKSLTHLDISKNEIEDIAIVSISESLQKTRNITHLNIANTSYTQMGLDHLIQMLKKNLFIQNIQLTQSDPYVKYKLSINKQFNDPFIQDMARLFERRELCDIEITTKTGCISVHKSIMLSRIGEHCLKRLSLISYKYPKNEVYNLLFWIYTGFVPDESLVQSFSDILNEIEYQVSKFEKKSKKNGLKKDFKKLYKNFIPNDFSIVLETGKEIKCHKSILIARSDLFRGMLINVIDPSNKVHEYRNSSFSSIKSIIKYFYLDKLKHDISFQARKELDDAAEFYQMYSDLNFNKLLKKFDLKNLSKKKQNRKNLKRKKDLKLN</sequence>
<dbReference type="Pfam" id="PF13516">
    <property type="entry name" value="LRR_6"/>
    <property type="match status" value="4"/>
</dbReference>
<dbReference type="Pfam" id="PF00651">
    <property type="entry name" value="BTB"/>
    <property type="match status" value="1"/>
</dbReference>
<dbReference type="InterPro" id="IPR011333">
    <property type="entry name" value="SKP1/BTB/POZ_sf"/>
</dbReference>
<evidence type="ECO:0000256" key="1">
    <source>
        <dbReference type="ARBA" id="ARBA00022468"/>
    </source>
</evidence>
<dbReference type="Gene3D" id="3.80.10.10">
    <property type="entry name" value="Ribonuclease Inhibitor"/>
    <property type="match status" value="3"/>
</dbReference>
<comment type="caution">
    <text evidence="5">The sequence shown here is derived from an EMBL/GenBank/DDBJ whole genome shotgun (WGS) entry which is preliminary data.</text>
</comment>
<dbReference type="OrthoDB" id="120976at2759"/>
<protein>
    <submittedName>
        <fullName evidence="5">Rni-like superfamily protein</fullName>
    </submittedName>
</protein>
<dbReference type="InterPro" id="IPR001611">
    <property type="entry name" value="Leu-rich_rpt"/>
</dbReference>
<keyword evidence="1" id="KW-0343">GTPase activation</keyword>
<dbReference type="PANTHER" id="PTHR24113:SF12">
    <property type="entry name" value="RAN GTPASE-ACTIVATING PROTEIN 1"/>
    <property type="match status" value="1"/>
</dbReference>
<organism evidence="5 6">
    <name type="scientific">Anaeramoeba ignava</name>
    <name type="common">Anaerobic marine amoeba</name>
    <dbReference type="NCBI Taxonomy" id="1746090"/>
    <lineage>
        <taxon>Eukaryota</taxon>
        <taxon>Metamonada</taxon>
        <taxon>Anaeramoebidae</taxon>
        <taxon>Anaeramoeba</taxon>
    </lineage>
</organism>
<evidence type="ECO:0000313" key="5">
    <source>
        <dbReference type="EMBL" id="KAJ5075433.1"/>
    </source>
</evidence>
<dbReference type="InterPro" id="IPR027038">
    <property type="entry name" value="RanGap"/>
</dbReference>
<accession>A0A9Q0RDB8</accession>
<dbReference type="GO" id="GO:0006913">
    <property type="term" value="P:nucleocytoplasmic transport"/>
    <property type="evidence" value="ECO:0007669"/>
    <property type="project" value="TreeGrafter"/>
</dbReference>
<proteinExistence type="predicted"/>
<keyword evidence="6" id="KW-1185">Reference proteome</keyword>
<gene>
    <name evidence="5" type="ORF">M0811_07403</name>
</gene>
<feature type="domain" description="BTB" evidence="4">
    <location>
        <begin position="433"/>
        <end position="500"/>
    </location>
</feature>
<dbReference type="AlphaFoldDB" id="A0A9Q0RDB8"/>
<dbReference type="GO" id="GO:0005829">
    <property type="term" value="C:cytosol"/>
    <property type="evidence" value="ECO:0007669"/>
    <property type="project" value="TreeGrafter"/>
</dbReference>
<dbReference type="EMBL" id="JAPDFW010000065">
    <property type="protein sequence ID" value="KAJ5075433.1"/>
    <property type="molecule type" value="Genomic_DNA"/>
</dbReference>
<dbReference type="Gene3D" id="3.30.710.10">
    <property type="entry name" value="Potassium Channel Kv1.1, Chain A"/>
    <property type="match status" value="1"/>
</dbReference>
<reference evidence="5" key="1">
    <citation type="submission" date="2022-10" db="EMBL/GenBank/DDBJ databases">
        <title>Novel sulphate-reducing endosymbionts in the free-living metamonad Anaeramoeba.</title>
        <authorList>
            <person name="Jerlstrom-Hultqvist J."/>
            <person name="Cepicka I."/>
            <person name="Gallot-Lavallee L."/>
            <person name="Salas-Leiva D."/>
            <person name="Curtis B.A."/>
            <person name="Zahonova K."/>
            <person name="Pipaliya S."/>
            <person name="Dacks J."/>
            <person name="Roger A.J."/>
        </authorList>
    </citation>
    <scope>NUCLEOTIDE SEQUENCE</scope>
    <source>
        <strain evidence="5">BMAN</strain>
    </source>
</reference>
<name>A0A9Q0RDB8_ANAIG</name>